<proteinExistence type="predicted"/>
<comment type="caution">
    <text evidence="3">The sequence shown here is derived from an EMBL/GenBank/DDBJ whole genome shotgun (WGS) entry which is preliminary data.</text>
</comment>
<evidence type="ECO:0000259" key="2">
    <source>
        <dbReference type="SMART" id="SM00939"/>
    </source>
</evidence>
<evidence type="ECO:0000313" key="3">
    <source>
        <dbReference type="EMBL" id="OCT50235.1"/>
    </source>
</evidence>
<dbReference type="SMART" id="SM00939">
    <property type="entry name" value="PepX_C"/>
    <property type="match status" value="1"/>
</dbReference>
<dbReference type="Pfam" id="PF08530">
    <property type="entry name" value="PepX_C"/>
    <property type="match status" value="1"/>
</dbReference>
<protein>
    <recommendedName>
        <fullName evidence="2">Xaa-Pro dipeptidyl-peptidase C-terminal domain-containing protein</fullName>
    </recommendedName>
</protein>
<dbReference type="NCBIfam" id="TIGR00976">
    <property type="entry name" value="CocE_NonD"/>
    <property type="match status" value="1"/>
</dbReference>
<dbReference type="EMBL" id="LGRB01000010">
    <property type="protein sequence ID" value="OCT50235.1"/>
    <property type="molecule type" value="Genomic_DNA"/>
</dbReference>
<name>A0A1C1CP06_9EURO</name>
<organism evidence="3 4">
    <name type="scientific">Cladophialophora carrionii</name>
    <dbReference type="NCBI Taxonomy" id="86049"/>
    <lineage>
        <taxon>Eukaryota</taxon>
        <taxon>Fungi</taxon>
        <taxon>Dikarya</taxon>
        <taxon>Ascomycota</taxon>
        <taxon>Pezizomycotina</taxon>
        <taxon>Eurotiomycetes</taxon>
        <taxon>Chaetothyriomycetidae</taxon>
        <taxon>Chaetothyriales</taxon>
        <taxon>Herpotrichiellaceae</taxon>
        <taxon>Cladophialophora</taxon>
    </lineage>
</organism>
<reference evidence="3" key="1">
    <citation type="submission" date="2015-07" db="EMBL/GenBank/DDBJ databases">
        <authorList>
            <person name="Noorani M."/>
        </authorList>
    </citation>
    <scope>NUCLEOTIDE SEQUENCE [LARGE SCALE GENOMIC DNA]</scope>
    <source>
        <strain evidence="3">KSF</strain>
    </source>
</reference>
<dbReference type="InterPro" id="IPR008979">
    <property type="entry name" value="Galactose-bd-like_sf"/>
</dbReference>
<gene>
    <name evidence="3" type="ORF">CLCR_06772</name>
</gene>
<dbReference type="InterPro" id="IPR005674">
    <property type="entry name" value="CocE/Ser_esterase"/>
</dbReference>
<accession>A0A1C1CP06</accession>
<dbReference type="STRING" id="86049.A0A1C1CP06"/>
<evidence type="ECO:0000313" key="4">
    <source>
        <dbReference type="Proteomes" id="UP000094526"/>
    </source>
</evidence>
<dbReference type="Gene3D" id="3.40.50.1820">
    <property type="entry name" value="alpha/beta hydrolase"/>
    <property type="match status" value="1"/>
</dbReference>
<sequence length="603" mass="68040">MASESGAYFVAGIEVLEKPITPVDDAQAKYNGLRPSTTVLAKGYQKSPDFRPFEVDTIWERDIEVPTRDGKILRADVFRPAGMTDQKIPAMMAFSPYGKSGTGFFSLDIIPARVGIPKNRLSGFEDFEAPDPAEWCSYGYAVVNVDAQRIFGSEGNHKWHGAAEGRDGYDAVEHVSQLTWCNGRVALVGNSWLASCQWFIAAERPPHLACMLPLEGLSDVYRETLCRGGVPYLPFWDELSGRLFVDKTLGHNLQEDVISMIRKYPLMNGYWEDKRAKAHLIDTPAYVLASMSTALHTVGSIRCFEDIPHDRKWLRIHPTQEWHDLYQRDTIADLKKFLDFYTKGVENGWEQTPKVRVSVIKYNQPPIRNIPFTDWPIPETTHKTFWLSSNNTLQSGEAAVSGEVSYQSDAPHQQVDRDPEQVEFVYTFAETTTLVGPSRVVLYMSCADHDDMDVFVILRKADRHGKVLRNVNIPLEELGVVSEDEVEDLNTLKYIGPSGVLRASHRAIDPRLTKPHWPAHDHTREDKVPFNKVVKLEIGLWPAAIQFDPGEKMILRVAGHQMTLAEFPTLRGGFHTGNKGRHVVHFGGEKPSHLIVPTVRTVR</sequence>
<evidence type="ECO:0000256" key="1">
    <source>
        <dbReference type="ARBA" id="ARBA00022801"/>
    </source>
</evidence>
<dbReference type="InterPro" id="IPR013736">
    <property type="entry name" value="Xaa-Pro_dipept_C"/>
</dbReference>
<dbReference type="Pfam" id="PF02129">
    <property type="entry name" value="Peptidase_S15"/>
    <property type="match status" value="1"/>
</dbReference>
<keyword evidence="4" id="KW-1185">Reference proteome</keyword>
<dbReference type="SUPFAM" id="SSF49785">
    <property type="entry name" value="Galactose-binding domain-like"/>
    <property type="match status" value="1"/>
</dbReference>
<dbReference type="InterPro" id="IPR029058">
    <property type="entry name" value="AB_hydrolase_fold"/>
</dbReference>
<dbReference type="InterPro" id="IPR050585">
    <property type="entry name" value="Xaa-Pro_dipeptidyl-ppase/CocE"/>
</dbReference>
<dbReference type="PANTHER" id="PTHR43056">
    <property type="entry name" value="PEPTIDASE S9 PROLYL OLIGOPEPTIDASE"/>
    <property type="match status" value="1"/>
</dbReference>
<dbReference type="SUPFAM" id="SSF53474">
    <property type="entry name" value="alpha/beta-Hydrolases"/>
    <property type="match status" value="1"/>
</dbReference>
<keyword evidence="1" id="KW-0378">Hydrolase</keyword>
<dbReference type="AlphaFoldDB" id="A0A1C1CP06"/>
<dbReference type="InterPro" id="IPR000383">
    <property type="entry name" value="Xaa-Pro-like_dom"/>
</dbReference>
<dbReference type="Gene3D" id="2.60.120.260">
    <property type="entry name" value="Galactose-binding domain-like"/>
    <property type="match status" value="1"/>
</dbReference>
<dbReference type="VEuPathDB" id="FungiDB:CLCR_06772"/>
<dbReference type="PANTHER" id="PTHR43056:SF10">
    <property type="entry name" value="COCE_NOND FAMILY, PUTATIVE (AFU_ORTHOLOGUE AFUA_7G00600)-RELATED"/>
    <property type="match status" value="1"/>
</dbReference>
<dbReference type="Proteomes" id="UP000094526">
    <property type="component" value="Unassembled WGS sequence"/>
</dbReference>
<dbReference type="VEuPathDB" id="FungiDB:G647_05816"/>
<feature type="domain" description="Xaa-Pro dipeptidyl-peptidase C-terminal" evidence="2">
    <location>
        <begin position="335"/>
        <end position="595"/>
    </location>
</feature>
<dbReference type="OrthoDB" id="2578740at2759"/>
<dbReference type="GO" id="GO:0008239">
    <property type="term" value="F:dipeptidyl-peptidase activity"/>
    <property type="evidence" value="ECO:0007669"/>
    <property type="project" value="InterPro"/>
</dbReference>
<dbReference type="Gene3D" id="1.10.3020.20">
    <property type="match status" value="1"/>
</dbReference>